<keyword evidence="6" id="KW-1185">Reference proteome</keyword>
<sequence length="113" mass="13796">MLWEYDIKVIVMACREFEMGKKKCERYWPRYCGNNFKKINLLYWIFMLIKTKIQHRTLKQLHYVNWPDHGVPDSIPSILDLLEEMRTYQSHDDIPLCIHCRSAFSFYSNNIFK</sequence>
<reference evidence="5" key="2">
    <citation type="submission" date="2025-09" db="UniProtKB">
        <authorList>
            <consortium name="Ensembl"/>
        </authorList>
    </citation>
    <scope>IDENTIFICATION</scope>
</reference>
<reference evidence="5" key="1">
    <citation type="submission" date="2025-08" db="UniProtKB">
        <authorList>
            <consortium name="Ensembl"/>
        </authorList>
    </citation>
    <scope>IDENTIFICATION</scope>
</reference>
<keyword evidence="2" id="KW-0378">Hydrolase</keyword>
<dbReference type="GO" id="GO:0004726">
    <property type="term" value="F:non-membrane spanning protein tyrosine phosphatase activity"/>
    <property type="evidence" value="ECO:0007669"/>
    <property type="project" value="InterPro"/>
</dbReference>
<evidence type="ECO:0000313" key="6">
    <source>
        <dbReference type="Proteomes" id="UP000264820"/>
    </source>
</evidence>
<accession>A0A3Q2Z3B1</accession>
<dbReference type="Gene3D" id="3.90.190.10">
    <property type="entry name" value="Protein tyrosine phosphatase superfamily"/>
    <property type="match status" value="1"/>
</dbReference>
<keyword evidence="3" id="KW-0904">Protein phosphatase</keyword>
<feature type="domain" description="Tyrosine-protein phosphatase" evidence="4">
    <location>
        <begin position="1"/>
        <end position="113"/>
    </location>
</feature>
<name>A0A3Q2Z3B1_HIPCM</name>
<dbReference type="Pfam" id="PF00102">
    <property type="entry name" value="Y_phosphatase"/>
    <property type="match status" value="1"/>
</dbReference>
<dbReference type="SUPFAM" id="SSF52799">
    <property type="entry name" value="(Phosphotyrosine protein) phosphatases II"/>
    <property type="match status" value="1"/>
</dbReference>
<dbReference type="InterPro" id="IPR029021">
    <property type="entry name" value="Prot-tyrosine_phosphatase-like"/>
</dbReference>
<evidence type="ECO:0000313" key="5">
    <source>
        <dbReference type="Ensembl" id="ENSHCOP00000025149.1"/>
    </source>
</evidence>
<dbReference type="GO" id="GO:0050868">
    <property type="term" value="P:negative regulation of T cell activation"/>
    <property type="evidence" value="ECO:0007669"/>
    <property type="project" value="TreeGrafter"/>
</dbReference>
<dbReference type="PANTHER" id="PTHR45983:SF1">
    <property type="entry name" value="TYROSINE-PROTEIN PHOSPHATASE NON-RECEPTOR TYPE 22"/>
    <property type="match status" value="1"/>
</dbReference>
<dbReference type="InterPro" id="IPR000242">
    <property type="entry name" value="PTP_cat"/>
</dbReference>
<dbReference type="PANTHER" id="PTHR45983">
    <property type="entry name" value="TYROSINE PHOSPHATSE N18, PUTATIVE-RELATED"/>
    <property type="match status" value="1"/>
</dbReference>
<dbReference type="GO" id="GO:0005634">
    <property type="term" value="C:nucleus"/>
    <property type="evidence" value="ECO:0007669"/>
    <property type="project" value="TreeGrafter"/>
</dbReference>
<evidence type="ECO:0000256" key="2">
    <source>
        <dbReference type="ARBA" id="ARBA00022801"/>
    </source>
</evidence>
<proteinExistence type="predicted"/>
<evidence type="ECO:0000259" key="4">
    <source>
        <dbReference type="PROSITE" id="PS50055"/>
    </source>
</evidence>
<organism evidence="5 6">
    <name type="scientific">Hippocampus comes</name>
    <name type="common">Tiger tail seahorse</name>
    <dbReference type="NCBI Taxonomy" id="109280"/>
    <lineage>
        <taxon>Eukaryota</taxon>
        <taxon>Metazoa</taxon>
        <taxon>Chordata</taxon>
        <taxon>Craniata</taxon>
        <taxon>Vertebrata</taxon>
        <taxon>Euteleostomi</taxon>
        <taxon>Actinopterygii</taxon>
        <taxon>Neopterygii</taxon>
        <taxon>Teleostei</taxon>
        <taxon>Neoteleostei</taxon>
        <taxon>Acanthomorphata</taxon>
        <taxon>Syngnathiaria</taxon>
        <taxon>Syngnathiformes</taxon>
        <taxon>Syngnathoidei</taxon>
        <taxon>Syngnathidae</taxon>
        <taxon>Hippocampus</taxon>
    </lineage>
</organism>
<dbReference type="GO" id="GO:0005737">
    <property type="term" value="C:cytoplasm"/>
    <property type="evidence" value="ECO:0007669"/>
    <property type="project" value="TreeGrafter"/>
</dbReference>
<protein>
    <recommendedName>
        <fullName evidence="1">protein-tyrosine-phosphatase</fullName>
        <ecNumber evidence="1">3.1.3.48</ecNumber>
    </recommendedName>
</protein>
<dbReference type="GO" id="GO:0050852">
    <property type="term" value="P:T cell receptor signaling pathway"/>
    <property type="evidence" value="ECO:0007669"/>
    <property type="project" value="TreeGrafter"/>
</dbReference>
<evidence type="ECO:0000256" key="3">
    <source>
        <dbReference type="ARBA" id="ARBA00022912"/>
    </source>
</evidence>
<dbReference type="GeneTree" id="ENSGT00940000167346"/>
<dbReference type="PROSITE" id="PS50055">
    <property type="entry name" value="TYR_PHOSPHATASE_PTP"/>
    <property type="match status" value="1"/>
</dbReference>
<dbReference type="Proteomes" id="UP000264820">
    <property type="component" value="Unplaced"/>
</dbReference>
<dbReference type="EC" id="3.1.3.48" evidence="1"/>
<dbReference type="Ensembl" id="ENSHCOT00000026811.1">
    <property type="protein sequence ID" value="ENSHCOP00000025149.1"/>
    <property type="gene ID" value="ENSHCOG00000015106.1"/>
</dbReference>
<dbReference type="InterPro" id="IPR047170">
    <property type="entry name" value="PTN12/18/22"/>
</dbReference>
<dbReference type="AlphaFoldDB" id="A0A3Q2Z3B1"/>
<evidence type="ECO:0000256" key="1">
    <source>
        <dbReference type="ARBA" id="ARBA00013064"/>
    </source>
</evidence>